<evidence type="ECO:0000256" key="2">
    <source>
        <dbReference type="ARBA" id="ARBA00022801"/>
    </source>
</evidence>
<evidence type="ECO:0000313" key="3">
    <source>
        <dbReference type="EMBL" id="MEC3860311.1"/>
    </source>
</evidence>
<sequence>MTKSRRVAFIVLLATVTIFSSTLFVPSTRVSHALRIQFGDDSYYALLEEPLREDVNERVPLIVVLHGYGGTISSIRSRSELSFLTLGGFGVLYVQARPDDTGQTHWNASMTLTARDDRAALVGIVQMAQARYHFDPQRSFVVGYSNGGFMAYSLACHNPGVFAAVASVNGTMSGADWVNCPARGSVPLFHSMGGADDVVPGDGTMNVADGWGGAPAALKVVESWAADSGARTRIEKMLDDRVSEATWFTQRGQMAAKLVTFQDLGHDWPDKRFFGVELANEIEQFFLRVMREHPAP</sequence>
<dbReference type="RefSeq" id="WP_326295935.1">
    <property type="nucleotide sequence ID" value="NZ_JAYLLH010000003.1"/>
</dbReference>
<dbReference type="SUPFAM" id="SSF53474">
    <property type="entry name" value="alpha/beta-Hydrolases"/>
    <property type="match status" value="1"/>
</dbReference>
<reference evidence="3 4" key="1">
    <citation type="submission" date="2024-01" db="EMBL/GenBank/DDBJ databases">
        <title>Mesobacterium rodlantinim sp. nov., isolated from shallow sea hydrothermal systems off Kueishantao Island.</title>
        <authorList>
            <person name="Su Z."/>
            <person name="Tang K."/>
        </authorList>
    </citation>
    <scope>NUCLEOTIDE SEQUENCE [LARGE SCALE GENOMIC DNA]</scope>
    <source>
        <strain evidence="3 4">TK19101</strain>
    </source>
</reference>
<dbReference type="Proteomes" id="UP001348149">
    <property type="component" value="Unassembled WGS sequence"/>
</dbReference>
<keyword evidence="1" id="KW-0732">Signal</keyword>
<accession>A0ABU6HD44</accession>
<evidence type="ECO:0000313" key="4">
    <source>
        <dbReference type="Proteomes" id="UP001348149"/>
    </source>
</evidence>
<evidence type="ECO:0000256" key="1">
    <source>
        <dbReference type="ARBA" id="ARBA00022729"/>
    </source>
</evidence>
<keyword evidence="2" id="KW-0378">Hydrolase</keyword>
<dbReference type="Pfam" id="PF10503">
    <property type="entry name" value="Esterase_PHB"/>
    <property type="match status" value="1"/>
</dbReference>
<protein>
    <submittedName>
        <fullName evidence="3">PHB depolymerase family esterase</fullName>
    </submittedName>
</protein>
<organism evidence="3 4">
    <name type="scientific">Mesobacterium hydrothermale</name>
    <dbReference type="NCBI Taxonomy" id="3111907"/>
    <lineage>
        <taxon>Bacteria</taxon>
        <taxon>Pseudomonadati</taxon>
        <taxon>Pseudomonadota</taxon>
        <taxon>Alphaproteobacteria</taxon>
        <taxon>Rhodobacterales</taxon>
        <taxon>Roseobacteraceae</taxon>
        <taxon>Mesobacterium</taxon>
    </lineage>
</organism>
<gene>
    <name evidence="3" type="ORF">VK792_03365</name>
</gene>
<proteinExistence type="predicted"/>
<comment type="caution">
    <text evidence="3">The sequence shown here is derived from an EMBL/GenBank/DDBJ whole genome shotgun (WGS) entry which is preliminary data.</text>
</comment>
<dbReference type="Gene3D" id="3.40.50.1820">
    <property type="entry name" value="alpha/beta hydrolase"/>
    <property type="match status" value="1"/>
</dbReference>
<dbReference type="PANTHER" id="PTHR43037">
    <property type="entry name" value="UNNAMED PRODUCT-RELATED"/>
    <property type="match status" value="1"/>
</dbReference>
<dbReference type="EMBL" id="JAYLLH010000003">
    <property type="protein sequence ID" value="MEC3860311.1"/>
    <property type="molecule type" value="Genomic_DNA"/>
</dbReference>
<dbReference type="InterPro" id="IPR010126">
    <property type="entry name" value="Esterase_phb"/>
</dbReference>
<name>A0ABU6HD44_9RHOB</name>
<dbReference type="PANTHER" id="PTHR43037:SF5">
    <property type="entry name" value="FERULOYL ESTERASE"/>
    <property type="match status" value="1"/>
</dbReference>
<dbReference type="InterPro" id="IPR029058">
    <property type="entry name" value="AB_hydrolase_fold"/>
</dbReference>
<keyword evidence="4" id="KW-1185">Reference proteome</keyword>
<dbReference type="InterPro" id="IPR050955">
    <property type="entry name" value="Plant_Biomass_Hydrol_Est"/>
</dbReference>